<protein>
    <submittedName>
        <fullName evidence="6">Two-component response regulator yhcZ</fullName>
    </submittedName>
</protein>
<dbReference type="InterPro" id="IPR011006">
    <property type="entry name" value="CheY-like_superfamily"/>
</dbReference>
<evidence type="ECO:0000259" key="4">
    <source>
        <dbReference type="PROSITE" id="PS50043"/>
    </source>
</evidence>
<dbReference type="eggNOG" id="COG2197">
    <property type="taxonomic scope" value="Bacteria"/>
</dbReference>
<dbReference type="PANTHER" id="PTHR43214:SF37">
    <property type="entry name" value="TRANSCRIPTIONAL REGULATORY PROTEIN YDFI"/>
    <property type="match status" value="1"/>
</dbReference>
<feature type="domain" description="Response regulatory" evidence="5">
    <location>
        <begin position="1"/>
        <end position="77"/>
    </location>
</feature>
<dbReference type="GO" id="GO:0003677">
    <property type="term" value="F:DNA binding"/>
    <property type="evidence" value="ECO:0007669"/>
    <property type="project" value="UniProtKB-KW"/>
</dbReference>
<evidence type="ECO:0000259" key="5">
    <source>
        <dbReference type="PROSITE" id="PS50110"/>
    </source>
</evidence>
<evidence type="ECO:0000256" key="1">
    <source>
        <dbReference type="ARBA" id="ARBA00022553"/>
    </source>
</evidence>
<dbReference type="AlphaFoldDB" id="M7X086"/>
<dbReference type="SMART" id="SM00421">
    <property type="entry name" value="HTH_LUXR"/>
    <property type="match status" value="1"/>
</dbReference>
<dbReference type="InterPro" id="IPR000792">
    <property type="entry name" value="Tscrpt_reg_LuxR_C"/>
</dbReference>
<dbReference type="CDD" id="cd06170">
    <property type="entry name" value="LuxR_C_like"/>
    <property type="match status" value="1"/>
</dbReference>
<dbReference type="STRING" id="1239962.C943_02792"/>
<dbReference type="CDD" id="cd17535">
    <property type="entry name" value="REC_NarL-like"/>
    <property type="match status" value="1"/>
</dbReference>
<evidence type="ECO:0000256" key="2">
    <source>
        <dbReference type="ARBA" id="ARBA00023125"/>
    </source>
</evidence>
<dbReference type="GO" id="GO:0006355">
    <property type="term" value="P:regulation of DNA-templated transcription"/>
    <property type="evidence" value="ECO:0007669"/>
    <property type="project" value="InterPro"/>
</dbReference>
<evidence type="ECO:0000256" key="3">
    <source>
        <dbReference type="PROSITE-ProRule" id="PRU00169"/>
    </source>
</evidence>
<dbReference type="InterPro" id="IPR016032">
    <property type="entry name" value="Sig_transdc_resp-reg_C-effctor"/>
</dbReference>
<dbReference type="InParanoid" id="M7X086"/>
<evidence type="ECO:0000313" key="7">
    <source>
        <dbReference type="Proteomes" id="UP000010953"/>
    </source>
</evidence>
<accession>M7X086</accession>
<dbReference type="Proteomes" id="UP000010953">
    <property type="component" value="Unassembled WGS sequence"/>
</dbReference>
<feature type="domain" description="HTH luxR-type" evidence="4">
    <location>
        <begin position="101"/>
        <end position="166"/>
    </location>
</feature>
<feature type="modified residue" description="4-aspartylphosphate" evidence="3">
    <location>
        <position position="12"/>
    </location>
</feature>
<sequence length="168" mass="18685">MQKERPDIILMDLEMPVVNGIEGIRLAKANFPEIKIIVQTAFDDDEKVFTALKAGAEGYILKSASVTQITQSIDEVSKGGASMSPSIAMKVIRYFGNDPAEKREDYQLTPKESMVLKKLADGLSYKMIADELGISYFTVNNHIKKIYEKLHVHSLGEAVAKAHRSKLI</sequence>
<dbReference type="PROSITE" id="PS50110">
    <property type="entry name" value="RESPONSE_REGULATORY"/>
    <property type="match status" value="1"/>
</dbReference>
<gene>
    <name evidence="6" type="ORF">C943_02792</name>
</gene>
<dbReference type="SUPFAM" id="SSF46894">
    <property type="entry name" value="C-terminal effector domain of the bipartite response regulators"/>
    <property type="match status" value="1"/>
</dbReference>
<reference evidence="6" key="1">
    <citation type="submission" date="2013-01" db="EMBL/GenBank/DDBJ databases">
        <title>Genome assembly of Mariniradius saccharolyticus AK6.</title>
        <authorList>
            <person name="Vaidya B."/>
            <person name="Khatri I."/>
            <person name="Tanuku N.R.S."/>
            <person name="Subramanian S."/>
            <person name="Pinnaka A."/>
        </authorList>
    </citation>
    <scope>NUCLEOTIDE SEQUENCE [LARGE SCALE GENOMIC DNA]</scope>
    <source>
        <strain evidence="6">AK6</strain>
    </source>
</reference>
<name>M7X086_9BACT</name>
<keyword evidence="1 3" id="KW-0597">Phosphoprotein</keyword>
<dbReference type="InterPro" id="IPR001789">
    <property type="entry name" value="Sig_transdc_resp-reg_receiver"/>
</dbReference>
<proteinExistence type="predicted"/>
<dbReference type="PANTHER" id="PTHR43214">
    <property type="entry name" value="TWO-COMPONENT RESPONSE REGULATOR"/>
    <property type="match status" value="1"/>
</dbReference>
<comment type="caution">
    <text evidence="6">The sequence shown here is derived from an EMBL/GenBank/DDBJ whole genome shotgun (WGS) entry which is preliminary data.</text>
</comment>
<keyword evidence="7" id="KW-1185">Reference proteome</keyword>
<dbReference type="SUPFAM" id="SSF52172">
    <property type="entry name" value="CheY-like"/>
    <property type="match status" value="1"/>
</dbReference>
<organism evidence="6 7">
    <name type="scientific">Mariniradius saccharolyticus AK6</name>
    <dbReference type="NCBI Taxonomy" id="1239962"/>
    <lineage>
        <taxon>Bacteria</taxon>
        <taxon>Pseudomonadati</taxon>
        <taxon>Bacteroidota</taxon>
        <taxon>Cytophagia</taxon>
        <taxon>Cytophagales</taxon>
        <taxon>Cyclobacteriaceae</taxon>
        <taxon>Mariniradius</taxon>
    </lineage>
</organism>
<dbReference type="InterPro" id="IPR058245">
    <property type="entry name" value="NreC/VraR/RcsB-like_REC"/>
</dbReference>
<dbReference type="Pfam" id="PF00196">
    <property type="entry name" value="GerE"/>
    <property type="match status" value="1"/>
</dbReference>
<dbReference type="PROSITE" id="PS50043">
    <property type="entry name" value="HTH_LUXR_2"/>
    <property type="match status" value="1"/>
</dbReference>
<keyword evidence="2" id="KW-0238">DNA-binding</keyword>
<dbReference type="Pfam" id="PF00072">
    <property type="entry name" value="Response_reg"/>
    <property type="match status" value="1"/>
</dbReference>
<dbReference type="Gene3D" id="3.40.50.2300">
    <property type="match status" value="1"/>
</dbReference>
<dbReference type="InterPro" id="IPR039420">
    <property type="entry name" value="WalR-like"/>
</dbReference>
<dbReference type="GO" id="GO:0000160">
    <property type="term" value="P:phosphorelay signal transduction system"/>
    <property type="evidence" value="ECO:0007669"/>
    <property type="project" value="InterPro"/>
</dbReference>
<dbReference type="PRINTS" id="PR00038">
    <property type="entry name" value="HTHLUXR"/>
</dbReference>
<dbReference type="EMBL" id="AMZY02000027">
    <property type="protein sequence ID" value="EMS30915.1"/>
    <property type="molecule type" value="Genomic_DNA"/>
</dbReference>
<evidence type="ECO:0000313" key="6">
    <source>
        <dbReference type="EMBL" id="EMS30915.1"/>
    </source>
</evidence>